<feature type="region of interest" description="Disordered" evidence="1">
    <location>
        <begin position="175"/>
        <end position="272"/>
    </location>
</feature>
<comment type="caution">
    <text evidence="2">The sequence shown here is derived from an EMBL/GenBank/DDBJ whole genome shotgun (WGS) entry which is preliminary data.</text>
</comment>
<name>A0A9P6G8X1_9PLEO</name>
<evidence type="ECO:0000313" key="2">
    <source>
        <dbReference type="EMBL" id="KAF9729859.1"/>
    </source>
</evidence>
<protein>
    <recommendedName>
        <fullName evidence="4">J domain-containing protein</fullName>
    </recommendedName>
</protein>
<gene>
    <name evidence="2" type="ORF">PMIN01_11792</name>
</gene>
<accession>A0A9P6G8X1</accession>
<keyword evidence="3" id="KW-1185">Reference proteome</keyword>
<sequence>MVGCSEISRLAGLRAADFKQFDFFNHLGMNPHIETLELGDSLNRRFKYVAVRLHPDKCGNNPPNDINFILLTSFVNAWKVADDVVKAIVIQDINTKAKAGWRSTWQMTDKPGKWTAIKWTAPPVAPGVHIPRTRSSANKDVVDDDSDVEEVVNPFGFRQSAGSWASTNNYHRKRAASPLQAQGQQKRQTHRADDISDNDANHVQDEASPQLTERRRRPYTSTNTPFPRFDPRTLTTDTTTNDARQQGQRSSAYPGTAGTTPQDSIPILSDDDEELRQTTVVMPPHYSRSTVSSDT</sequence>
<evidence type="ECO:0000313" key="3">
    <source>
        <dbReference type="Proteomes" id="UP000756921"/>
    </source>
</evidence>
<dbReference type="AlphaFoldDB" id="A0A9P6G8X1"/>
<organism evidence="2 3">
    <name type="scientific">Paraphaeosphaeria minitans</name>
    <dbReference type="NCBI Taxonomy" id="565426"/>
    <lineage>
        <taxon>Eukaryota</taxon>
        <taxon>Fungi</taxon>
        <taxon>Dikarya</taxon>
        <taxon>Ascomycota</taxon>
        <taxon>Pezizomycotina</taxon>
        <taxon>Dothideomycetes</taxon>
        <taxon>Pleosporomycetidae</taxon>
        <taxon>Pleosporales</taxon>
        <taxon>Massarineae</taxon>
        <taxon>Didymosphaeriaceae</taxon>
        <taxon>Paraphaeosphaeria</taxon>
    </lineage>
</organism>
<feature type="compositionally biased region" description="Polar residues" evidence="1">
    <location>
        <begin position="241"/>
        <end position="263"/>
    </location>
</feature>
<evidence type="ECO:0000256" key="1">
    <source>
        <dbReference type="SAM" id="MobiDB-lite"/>
    </source>
</evidence>
<dbReference type="EMBL" id="WJXW01000015">
    <property type="protein sequence ID" value="KAF9729859.1"/>
    <property type="molecule type" value="Genomic_DNA"/>
</dbReference>
<feature type="region of interest" description="Disordered" evidence="1">
    <location>
        <begin position="125"/>
        <end position="145"/>
    </location>
</feature>
<proteinExistence type="predicted"/>
<reference evidence="2" key="1">
    <citation type="journal article" date="2020" name="Mol. Plant Microbe Interact.">
        <title>Genome Sequence of the Biocontrol Agent Coniothyrium minitans strain Conio (IMI 134523).</title>
        <authorList>
            <person name="Patel D."/>
            <person name="Shittu T.A."/>
            <person name="Baroncelli R."/>
            <person name="Muthumeenakshi S."/>
            <person name="Osborne T.H."/>
            <person name="Janganan T.K."/>
            <person name="Sreenivasaprasad S."/>
        </authorList>
    </citation>
    <scope>NUCLEOTIDE SEQUENCE</scope>
    <source>
        <strain evidence="2">Conio</strain>
    </source>
</reference>
<evidence type="ECO:0008006" key="4">
    <source>
        <dbReference type="Google" id="ProtNLM"/>
    </source>
</evidence>
<dbReference type="Proteomes" id="UP000756921">
    <property type="component" value="Unassembled WGS sequence"/>
</dbReference>
<feature type="compositionally biased region" description="Basic and acidic residues" evidence="1">
    <location>
        <begin position="190"/>
        <end position="205"/>
    </location>
</feature>